<sequence>VPVGPAPTTRQPPLNPVPVGPAPTTRQPPLNPIPARPITVPGPVLPFLPPGSRVFDGDEVIHTEFVRKGACGKCQRQLRFCVQKCFNHHSCEAPDNTALSCPKIQVPCFPPFKSEKDQCESSSDCEGLNNLCCLVGCTRKCVSGLVVPVGQY</sequence>
<dbReference type="GO" id="GO:0016740">
    <property type="term" value="F:transferase activity"/>
    <property type="evidence" value="ECO:0007669"/>
    <property type="project" value="UniProtKB-KW"/>
</dbReference>
<evidence type="ECO:0000256" key="1">
    <source>
        <dbReference type="SAM" id="MobiDB-lite"/>
    </source>
</evidence>
<feature type="region of interest" description="Disordered" evidence="1">
    <location>
        <begin position="1"/>
        <end position="36"/>
    </location>
</feature>
<protein>
    <submittedName>
        <fullName evidence="2">Beta glucosyltransferase</fullName>
    </submittedName>
</protein>
<name>A0A147B7N1_9ACAR</name>
<evidence type="ECO:0000313" key="2">
    <source>
        <dbReference type="EMBL" id="JAR86786.1"/>
    </source>
</evidence>
<reference evidence="2" key="1">
    <citation type="submission" date="2016-03" db="EMBL/GenBank/DDBJ databases">
        <title>Gut transcriptome analysis on engorged females of Ornithodoros mimon (Acari: Argasidae) and phylogenetic inferences of soft ticks.</title>
        <authorList>
            <person name="Landulfo G.A."/>
            <person name="Giovanni D."/>
            <person name="Carvalho E."/>
            <person name="Junqueira-de-Azevedo I."/>
            <person name="Patane J."/>
            <person name="Mendoca R."/>
            <person name="Barros-Battesti D."/>
        </authorList>
    </citation>
    <scope>NUCLEOTIDE SEQUENCE</scope>
    <source>
        <strain evidence="2">Females</strain>
        <tissue evidence="2">Gut</tissue>
    </source>
</reference>
<accession>A0A147B7N1</accession>
<dbReference type="AlphaFoldDB" id="A0A147B7N1"/>
<feature type="non-terminal residue" evidence="2">
    <location>
        <position position="1"/>
    </location>
</feature>
<keyword evidence="2" id="KW-0808">Transferase</keyword>
<organism evidence="2">
    <name type="scientific">Alectorobius mimon</name>
    <dbReference type="NCBI Taxonomy" id="360319"/>
    <lineage>
        <taxon>Eukaryota</taxon>
        <taxon>Metazoa</taxon>
        <taxon>Ecdysozoa</taxon>
        <taxon>Arthropoda</taxon>
        <taxon>Chelicerata</taxon>
        <taxon>Arachnida</taxon>
        <taxon>Acari</taxon>
        <taxon>Parasitiformes</taxon>
        <taxon>Ixodida</taxon>
        <taxon>Ixodoidea</taxon>
        <taxon>Argasidae</taxon>
        <taxon>Ornithodorinae</taxon>
        <taxon>Alectorobius</taxon>
    </lineage>
</organism>
<dbReference type="EMBL" id="GEIB01001465">
    <property type="protein sequence ID" value="JAR86786.1"/>
    <property type="molecule type" value="Transcribed_RNA"/>
</dbReference>
<proteinExistence type="predicted"/>